<accession>A0AA41QSY6</accession>
<evidence type="ECO:0000313" key="2">
    <source>
        <dbReference type="Proteomes" id="UP001165341"/>
    </source>
</evidence>
<comment type="caution">
    <text evidence="1">The sequence shown here is derived from an EMBL/GenBank/DDBJ whole genome shotgun (WGS) entry which is preliminary data.</text>
</comment>
<protein>
    <recommendedName>
        <fullName evidence="3">SCP2 domain-containing protein</fullName>
    </recommendedName>
</protein>
<gene>
    <name evidence="1" type="ORF">MQH31_02890</name>
</gene>
<evidence type="ECO:0000313" key="1">
    <source>
        <dbReference type="EMBL" id="MCI4656760.1"/>
    </source>
</evidence>
<proteinExistence type="predicted"/>
<reference evidence="1" key="1">
    <citation type="submission" date="2022-03" db="EMBL/GenBank/DDBJ databases">
        <title>Cryobacterium sp. nov. strain ZS14-85, isolated from Antarctic soil.</title>
        <authorList>
            <person name="Li J."/>
            <person name="Niu G."/>
        </authorList>
    </citation>
    <scope>NUCLEOTIDE SEQUENCE</scope>
    <source>
        <strain evidence="1">ZS14-85</strain>
    </source>
</reference>
<keyword evidence="2" id="KW-1185">Reference proteome</keyword>
<dbReference type="Proteomes" id="UP001165341">
    <property type="component" value="Unassembled WGS sequence"/>
</dbReference>
<organism evidence="1 2">
    <name type="scientific">Cryobacterium zhongshanensis</name>
    <dbReference type="NCBI Taxonomy" id="2928153"/>
    <lineage>
        <taxon>Bacteria</taxon>
        <taxon>Bacillati</taxon>
        <taxon>Actinomycetota</taxon>
        <taxon>Actinomycetes</taxon>
        <taxon>Micrococcales</taxon>
        <taxon>Microbacteriaceae</taxon>
        <taxon>Cryobacterium</taxon>
    </lineage>
</organism>
<name>A0AA41QSY6_9MICO</name>
<evidence type="ECO:0008006" key="3">
    <source>
        <dbReference type="Google" id="ProtNLM"/>
    </source>
</evidence>
<sequence>MLTDTDPRVRAQVNLHAVLGSLPRLAELAPDAQALLAGLSRPVAVSFRGPDGLSMVLTFARDGITPGRTPGAARALLLFRSAAHLNAVVDGTAGPIPAAGPAGLRFLLRVFTPLSNLLGTYLQPSPDRLTDADFTEINALLTLHVAATAITIIGTLDRSGRFSVAQMPDGDVDIEVGDGLRYRLAVRGSSIRLNGEPVGPPRAALTFADLDVAGGVLTGRYSALACMSDGRMAMRGMIPLVDNTSRILDRVSSYLGK</sequence>
<dbReference type="EMBL" id="JALGAR010000001">
    <property type="protein sequence ID" value="MCI4656760.1"/>
    <property type="molecule type" value="Genomic_DNA"/>
</dbReference>
<dbReference type="RefSeq" id="WP_243010843.1">
    <property type="nucleotide sequence ID" value="NZ_JALGAR010000001.1"/>
</dbReference>
<dbReference type="AlphaFoldDB" id="A0AA41QSY6"/>